<accession>A0A0L0GYG8</accession>
<dbReference type="OrthoDB" id="6630690at2"/>
<gene>
    <name evidence="1" type="ORF">GM31_15410</name>
</gene>
<organism evidence="1 2">
    <name type="scientific">Trabulsiella odontotermitis</name>
    <dbReference type="NCBI Taxonomy" id="379893"/>
    <lineage>
        <taxon>Bacteria</taxon>
        <taxon>Pseudomonadati</taxon>
        <taxon>Pseudomonadota</taxon>
        <taxon>Gammaproteobacteria</taxon>
        <taxon>Enterobacterales</taxon>
        <taxon>Enterobacteriaceae</taxon>
        <taxon>Trabulsiella</taxon>
    </lineage>
</organism>
<dbReference type="EMBL" id="JNGI01000030">
    <property type="protein sequence ID" value="KNC94235.1"/>
    <property type="molecule type" value="Genomic_DNA"/>
</dbReference>
<reference evidence="1 2" key="1">
    <citation type="journal article" date="2015" name="Appl. Environ. Microbiol.">
        <title>The Enterobacterium Trabulsiella odontotermitis Presents Novel Adaptations Related to Its Association with Fungus-Growing Termites.</title>
        <authorList>
            <person name="Sapountzis P."/>
            <person name="Gruntjes T."/>
            <person name="Otani S."/>
            <person name="Estevez J."/>
            <person name="da Costa R.R."/>
            <person name="Plunkett G.3rd."/>
            <person name="Perna N.T."/>
            <person name="Poulsen M."/>
        </authorList>
    </citation>
    <scope>NUCLEOTIDE SEQUENCE [LARGE SCALE GENOMIC DNA]</scope>
    <source>
        <strain evidence="1 2">12</strain>
    </source>
</reference>
<keyword evidence="2" id="KW-1185">Reference proteome</keyword>
<proteinExistence type="predicted"/>
<name>A0A0L0GYG8_9ENTR</name>
<dbReference type="AlphaFoldDB" id="A0A0L0GYG8"/>
<comment type="caution">
    <text evidence="1">The sequence shown here is derived from an EMBL/GenBank/DDBJ whole genome shotgun (WGS) entry which is preliminary data.</text>
</comment>
<sequence length="140" mass="16813">MKKWILLLSAILLLPPVLLFGWFGLTSGTHAYKRSDTFSYWLYTPDALKNVPSVSKYVEYSYAYDPDNQQTRFIITWKDIEHRAEKKALLLGFLKSMNRPIKYDCLWLYHDQSDYANSYQRYCIYQKWNTLELELFENSR</sequence>
<dbReference type="Proteomes" id="UP000037393">
    <property type="component" value="Unassembled WGS sequence"/>
</dbReference>
<evidence type="ECO:0000313" key="2">
    <source>
        <dbReference type="Proteomes" id="UP000037393"/>
    </source>
</evidence>
<evidence type="ECO:0000313" key="1">
    <source>
        <dbReference type="EMBL" id="KNC94235.1"/>
    </source>
</evidence>
<protein>
    <submittedName>
        <fullName evidence="1">Uncharacterized protein</fullName>
    </submittedName>
</protein>
<dbReference type="PATRIC" id="fig|379893.4.peg.3130"/>
<dbReference type="RefSeq" id="WP_049856538.1">
    <property type="nucleotide sequence ID" value="NZ_JNGI01000030.1"/>
</dbReference>